<dbReference type="EMBL" id="JAERPS020000001">
    <property type="protein sequence ID" value="MBZ9610065.1"/>
    <property type="molecule type" value="Genomic_DNA"/>
</dbReference>
<evidence type="ECO:0008006" key="4">
    <source>
        <dbReference type="Google" id="ProtNLM"/>
    </source>
</evidence>
<keyword evidence="1" id="KW-0732">Signal</keyword>
<proteinExistence type="predicted"/>
<keyword evidence="3" id="KW-1185">Reference proteome</keyword>
<dbReference type="RefSeq" id="WP_205312489.1">
    <property type="nucleotide sequence ID" value="NZ_JAERPS020000001.1"/>
</dbReference>
<evidence type="ECO:0000256" key="1">
    <source>
        <dbReference type="SAM" id="SignalP"/>
    </source>
</evidence>
<comment type="caution">
    <text evidence="2">The sequence shown here is derived from an EMBL/GenBank/DDBJ whole genome shotgun (WGS) entry which is preliminary data.</text>
</comment>
<name>A0ABS7X4L4_9GAMM</name>
<feature type="chain" id="PRO_5045876552" description="Tetratricopeptide repeat protein" evidence="1">
    <location>
        <begin position="26"/>
        <end position="953"/>
    </location>
</feature>
<sequence>MMRPKYSLLLLSGLLLLPGCSYQQASTARPRLADLPAFDRSILQSDAPVSEQQLDQLYQQILTLQPAAETRQKILYRLSQMYTRQLEQAELPADQERVALEQMVSRYQQLLVDYPQDPNNELIRYQLSRSYDLLGQQDACLEQLDILLRDYPSATFSSEIWFRKADIHYSRSDYPLALPAYLAVLQGSDAALKLHARYMAGWSYFKLQQFEAADEQFLRVLDNSYTELLATGSEQPQQSLRDEVMRTLSISLSYQQQGASLQALLKRVDYPGGERPLPYVAQLYQHLAEFLVTKQLYTESLQSYRLFVADYAYSLTAAQFQLKLIEAYLQNADATAALAEQQQYLQLFGPGSVFWQRASVVEVAEVGPYLLQYLDYFARQAYNAALKQKQDSNSNGMADAENQPELLFATAIPLWQDMLSILQDPILAQALPQSVLQQYSQADLRYLLAESYAGAAQEEDALALYTELGYQANISDASLFTAQDAAYKALLLSQKNLQFANGAQRAWQQQTQFVTRHSQHPAAQQVALQQLQQRYNQQDYHAVLQHSSAVTDWPHPESSQVSLENEARFLHSQSELALHDYAAAERSINALLLQILPAERRNLLTTQLASSIYQQAQQTNTPVLAVQGHLQRLLDTLPDSAYHQAAAFQQIELVRAQADYPAAILLLTAFLQRYDNTERTATANAMLLDSYEQAGRWPEAAALLLTLAKQGDAEQQREAQYLAAQYYQRAGDIATALDSWRSYANRYHQPHLLAQEARLQLVLLYQQQQDLYRQNFWREKIIAFEQQFAEQGNARSQQLAAQAALDLGRHNSQLFANVRLAHPLAKSLQQKRQHMTTAIKQFEQSMHYGIAGLLSEAQFQVAELYQHMAKAILESDRPKTLDELALEEYQLLLEEQAYPFEEQAIAIYQQNTRLTQQQLWDSWIEQSFQRLSVLLPAKFNKTESYRGVADAAY</sequence>
<evidence type="ECO:0000313" key="2">
    <source>
        <dbReference type="EMBL" id="MBZ9610065.1"/>
    </source>
</evidence>
<evidence type="ECO:0000313" key="3">
    <source>
        <dbReference type="Proteomes" id="UP000663814"/>
    </source>
</evidence>
<reference evidence="2 3" key="1">
    <citation type="submission" date="2020-12" db="EMBL/GenBank/DDBJ databases">
        <authorList>
            <person name="Ruan W."/>
            <person name="Khan S.A."/>
            <person name="Jeon C.O."/>
        </authorList>
    </citation>
    <scope>NUCLEOTIDE SEQUENCE [LARGE SCALE GENOMIC DNA]</scope>
    <source>
        <strain evidence="2 3">MA-13</strain>
    </source>
</reference>
<dbReference type="SUPFAM" id="SSF48452">
    <property type="entry name" value="TPR-like"/>
    <property type="match status" value="1"/>
</dbReference>
<dbReference type="Gene3D" id="1.25.40.10">
    <property type="entry name" value="Tetratricopeptide repeat domain"/>
    <property type="match status" value="3"/>
</dbReference>
<accession>A0ABS7X4L4</accession>
<dbReference type="InterPro" id="IPR011990">
    <property type="entry name" value="TPR-like_helical_dom_sf"/>
</dbReference>
<feature type="signal peptide" evidence="1">
    <location>
        <begin position="1"/>
        <end position="25"/>
    </location>
</feature>
<gene>
    <name evidence="2" type="ORF">I4W93_000465</name>
</gene>
<protein>
    <recommendedName>
        <fullName evidence="4">Tetratricopeptide repeat protein</fullName>
    </recommendedName>
</protein>
<reference evidence="2 3" key="2">
    <citation type="submission" date="2021-08" db="EMBL/GenBank/DDBJ databases">
        <title>Rheinheimera aquimaris sp. nov., isolated from seawater of the East Sea in Korea.</title>
        <authorList>
            <person name="Kim K.H."/>
            <person name="Wenting R."/>
            <person name="Kim K.R."/>
            <person name="Jeon C.O."/>
        </authorList>
    </citation>
    <scope>NUCLEOTIDE SEQUENCE [LARGE SCALE GENOMIC DNA]</scope>
    <source>
        <strain evidence="2 3">MA-13</strain>
    </source>
</reference>
<organism evidence="2 3">
    <name type="scientific">Rheinheimera maricola</name>
    <dbReference type="NCBI Taxonomy" id="2793282"/>
    <lineage>
        <taxon>Bacteria</taxon>
        <taxon>Pseudomonadati</taxon>
        <taxon>Pseudomonadota</taxon>
        <taxon>Gammaproteobacteria</taxon>
        <taxon>Chromatiales</taxon>
        <taxon>Chromatiaceae</taxon>
        <taxon>Rheinheimera</taxon>
    </lineage>
</organism>
<dbReference type="Proteomes" id="UP000663814">
    <property type="component" value="Unassembled WGS sequence"/>
</dbReference>